<comment type="caution">
    <text evidence="1">The sequence shown here is derived from an EMBL/GenBank/DDBJ whole genome shotgun (WGS) entry which is preliminary data.</text>
</comment>
<organism evidence="1 2">
    <name type="scientific">Leptospira gomenensis</name>
    <dbReference type="NCBI Taxonomy" id="2484974"/>
    <lineage>
        <taxon>Bacteria</taxon>
        <taxon>Pseudomonadati</taxon>
        <taxon>Spirochaetota</taxon>
        <taxon>Spirochaetia</taxon>
        <taxon>Leptospirales</taxon>
        <taxon>Leptospiraceae</taxon>
        <taxon>Leptospira</taxon>
    </lineage>
</organism>
<dbReference type="Proteomes" id="UP000298277">
    <property type="component" value="Unassembled WGS sequence"/>
</dbReference>
<name>A0A5F1YCB4_9LEPT</name>
<evidence type="ECO:0008006" key="3">
    <source>
        <dbReference type="Google" id="ProtNLM"/>
    </source>
</evidence>
<accession>A0A5F1YCB4</accession>
<proteinExistence type="predicted"/>
<dbReference type="EMBL" id="RQFA01000030">
    <property type="protein sequence ID" value="TGK35354.1"/>
    <property type="molecule type" value="Genomic_DNA"/>
</dbReference>
<evidence type="ECO:0000313" key="2">
    <source>
        <dbReference type="Proteomes" id="UP000298277"/>
    </source>
</evidence>
<protein>
    <recommendedName>
        <fullName evidence="3">TIGR04388 family protein</fullName>
    </recommendedName>
</protein>
<gene>
    <name evidence="1" type="ORF">EHQ17_06660</name>
</gene>
<keyword evidence="2" id="KW-1185">Reference proteome</keyword>
<feature type="non-terminal residue" evidence="1">
    <location>
        <position position="751"/>
    </location>
</feature>
<reference evidence="1" key="1">
    <citation type="journal article" date="2019" name="PLoS Negl. Trop. Dis.">
        <title>Revisiting the worldwide diversity of Leptospira species in the environment.</title>
        <authorList>
            <person name="Vincent A.T."/>
            <person name="Schiettekatte O."/>
            <person name="Bourhy P."/>
            <person name="Veyrier F.J."/>
            <person name="Picardeau M."/>
        </authorList>
    </citation>
    <scope>NUCLEOTIDE SEQUENCE [LARGE SCALE GENOMIC DNA]</scope>
    <source>
        <strain evidence="1">201800299</strain>
    </source>
</reference>
<sequence>MRQTSLMVSADEFLDALGVLANTQYEAARDAYFSKAENFVKVTGSGDDQLAVKVESKIVLQEREAFLAGLLKKITNTTGAPDEVARNVETDIYQKVIHDYMGENGVVTQLFGMELKQRADKQAQQWDLKAREFYDLKQDWIQNVSYLKEVGTKRWENMAQEFGAKWKDWRADFKAEHEANQALFLNKIEQAVQNKETWTQNFLQASQNKADEMTLKEMYDSIAGMVQSMQENLPQGVSLSVNVNDILSSVLAKKPGSLSASLMDRASSIDTNFFLNEVKKYNFNDKGVKEQFKSLMEKTNVLSQNMVILQALESLRNMPETFVQLIEKENTSAMKSLDLTMGYGGFARMGDMYVRTIKNAAGGTEIQTLPTYQFFAYTPPTSFPLVKDSNGNEWDLSKTESLLDGKAGAPSSSDVTVMVRLARNKMLNDFKKTLNTEKTRNYEAELGLAVGFTDGTDLMDAFDEFVEGTMSGQNTACVGKTPEQCAKAAVGSGFLVGDVPDGDFGFVQFGQFYTILKGKREMDKRKAQMDQARNRRKTGIARMYSPYTAMATGTENILKGAKNLSLKDLSQMGSMIGKGLLKASTGDFSGAKKDLYDAKEYAEENKNIKQIVEGFTLSMTGQLDQTLFQFEFANDLIHMGGRGNTIDQKISEANFEMERLKDQQGKTNRLYDKNQENVVKQDRLIDNVVTTSLGVLSMIPPAAPFATLALVGWKATRAAYEGGPGAVALMAGSAALNAIGSGVGVSVNVGY</sequence>
<evidence type="ECO:0000313" key="1">
    <source>
        <dbReference type="EMBL" id="TGK35354.1"/>
    </source>
</evidence>
<dbReference type="AlphaFoldDB" id="A0A5F1YCB4"/>